<dbReference type="InterPro" id="IPR011701">
    <property type="entry name" value="MFS"/>
</dbReference>
<gene>
    <name evidence="8" type="ORF">ACFQND_25070</name>
</gene>
<comment type="caution">
    <text evidence="8">The sequence shown here is derived from an EMBL/GenBank/DDBJ whole genome shotgun (WGS) entry which is preliminary data.</text>
</comment>
<keyword evidence="2" id="KW-0813">Transport</keyword>
<keyword evidence="5 6" id="KW-0472">Membrane</keyword>
<dbReference type="SUPFAM" id="SSF103473">
    <property type="entry name" value="MFS general substrate transporter"/>
    <property type="match status" value="1"/>
</dbReference>
<feature type="transmembrane region" description="Helical" evidence="6">
    <location>
        <begin position="141"/>
        <end position="163"/>
    </location>
</feature>
<sequence length="412" mass="42928">MTNGTAIAPIPATTRRTIFLLSCATFSSMATQRICDAMLPELSRVFSASLAQAAQVVSMFAVVYGVSQLFYGPLGDRIGKFRIVTFATLACGVVSLVTVFAPSLNLLVLARIVVALGAAAIIPLSMAWVGDAVSNDRMQETLARVGLGTTLGIVGGQLMGGLLTDLLGWRWAFVFMALLFGVVGALLFADGRRQQAAAPVAARAAPADRPGFVRQALLILTGSWSRRVLLAAFVEGAAGFGVLAVWASHLHNMLGLSLSASGAIVALFGLGGMLYMAFARQLIRRFGESGLAMVGVCILGASTVVMAFAPYWVLTVPASLLGGFGFFMFHNTMQVNAAQMAPNARGTASSLFASAMFLGQSVGVLLAASLIDRIGSGAVIVLGGAMMLAAGAWFSHAIRRRDSITARTKPAA</sequence>
<dbReference type="Gene3D" id="1.20.1250.20">
    <property type="entry name" value="MFS general substrate transporter like domains"/>
    <property type="match status" value="1"/>
</dbReference>
<dbReference type="EMBL" id="JBHSRS010000084">
    <property type="protein sequence ID" value="MFC6284510.1"/>
    <property type="molecule type" value="Genomic_DNA"/>
</dbReference>
<protein>
    <submittedName>
        <fullName evidence="8">MFS transporter</fullName>
    </submittedName>
</protein>
<proteinExistence type="predicted"/>
<keyword evidence="3 6" id="KW-0812">Transmembrane</keyword>
<organism evidence="8 9">
    <name type="scientific">Polaromonas aquatica</name>
    <dbReference type="NCBI Taxonomy" id="332657"/>
    <lineage>
        <taxon>Bacteria</taxon>
        <taxon>Pseudomonadati</taxon>
        <taxon>Pseudomonadota</taxon>
        <taxon>Betaproteobacteria</taxon>
        <taxon>Burkholderiales</taxon>
        <taxon>Comamonadaceae</taxon>
        <taxon>Polaromonas</taxon>
    </lineage>
</organism>
<dbReference type="RefSeq" id="WP_371438767.1">
    <property type="nucleotide sequence ID" value="NZ_JBHSRS010000084.1"/>
</dbReference>
<feature type="transmembrane region" description="Helical" evidence="6">
    <location>
        <begin position="169"/>
        <end position="189"/>
    </location>
</feature>
<dbReference type="Pfam" id="PF07690">
    <property type="entry name" value="MFS_1"/>
    <property type="match status" value="1"/>
</dbReference>
<dbReference type="PANTHER" id="PTHR42718">
    <property type="entry name" value="MAJOR FACILITATOR SUPERFAMILY MULTIDRUG TRANSPORTER MFSC"/>
    <property type="match status" value="1"/>
</dbReference>
<feature type="transmembrane region" description="Helical" evidence="6">
    <location>
        <begin position="350"/>
        <end position="371"/>
    </location>
</feature>
<dbReference type="InterPro" id="IPR020846">
    <property type="entry name" value="MFS_dom"/>
</dbReference>
<feature type="transmembrane region" description="Helical" evidence="6">
    <location>
        <begin position="228"/>
        <end position="247"/>
    </location>
</feature>
<name>A0ABW1U5S1_9BURK</name>
<evidence type="ECO:0000313" key="8">
    <source>
        <dbReference type="EMBL" id="MFC6284510.1"/>
    </source>
</evidence>
<keyword evidence="9" id="KW-1185">Reference proteome</keyword>
<evidence type="ECO:0000256" key="5">
    <source>
        <dbReference type="ARBA" id="ARBA00023136"/>
    </source>
</evidence>
<dbReference type="Proteomes" id="UP001596270">
    <property type="component" value="Unassembled WGS sequence"/>
</dbReference>
<feature type="domain" description="Major facilitator superfamily (MFS) profile" evidence="7">
    <location>
        <begin position="17"/>
        <end position="401"/>
    </location>
</feature>
<evidence type="ECO:0000256" key="4">
    <source>
        <dbReference type="ARBA" id="ARBA00022989"/>
    </source>
</evidence>
<evidence type="ECO:0000313" key="9">
    <source>
        <dbReference type="Proteomes" id="UP001596270"/>
    </source>
</evidence>
<dbReference type="PROSITE" id="PS50850">
    <property type="entry name" value="MFS"/>
    <property type="match status" value="1"/>
</dbReference>
<dbReference type="InterPro" id="IPR036259">
    <property type="entry name" value="MFS_trans_sf"/>
</dbReference>
<evidence type="ECO:0000256" key="2">
    <source>
        <dbReference type="ARBA" id="ARBA00022448"/>
    </source>
</evidence>
<feature type="transmembrane region" description="Helical" evidence="6">
    <location>
        <begin position="253"/>
        <end position="278"/>
    </location>
</feature>
<dbReference type="PANTHER" id="PTHR42718:SF9">
    <property type="entry name" value="MAJOR FACILITATOR SUPERFAMILY MULTIDRUG TRANSPORTER MFSC"/>
    <property type="match status" value="1"/>
</dbReference>
<keyword evidence="4 6" id="KW-1133">Transmembrane helix</keyword>
<feature type="transmembrane region" description="Helical" evidence="6">
    <location>
        <begin position="108"/>
        <end position="129"/>
    </location>
</feature>
<evidence type="ECO:0000259" key="7">
    <source>
        <dbReference type="PROSITE" id="PS50850"/>
    </source>
</evidence>
<accession>A0ABW1U5S1</accession>
<evidence type="ECO:0000256" key="1">
    <source>
        <dbReference type="ARBA" id="ARBA00004141"/>
    </source>
</evidence>
<feature type="transmembrane region" description="Helical" evidence="6">
    <location>
        <begin position="50"/>
        <end position="71"/>
    </location>
</feature>
<feature type="transmembrane region" description="Helical" evidence="6">
    <location>
        <begin position="318"/>
        <end position="338"/>
    </location>
</feature>
<evidence type="ECO:0000256" key="6">
    <source>
        <dbReference type="SAM" id="Phobius"/>
    </source>
</evidence>
<feature type="transmembrane region" description="Helical" evidence="6">
    <location>
        <begin position="290"/>
        <end position="312"/>
    </location>
</feature>
<evidence type="ECO:0000256" key="3">
    <source>
        <dbReference type="ARBA" id="ARBA00022692"/>
    </source>
</evidence>
<feature type="transmembrane region" description="Helical" evidence="6">
    <location>
        <begin position="377"/>
        <end position="398"/>
    </location>
</feature>
<comment type="subcellular location">
    <subcellularLocation>
        <location evidence="1">Membrane</location>
        <topology evidence="1">Multi-pass membrane protein</topology>
    </subcellularLocation>
</comment>
<reference evidence="9" key="1">
    <citation type="journal article" date="2019" name="Int. J. Syst. Evol. Microbiol.">
        <title>The Global Catalogue of Microorganisms (GCM) 10K type strain sequencing project: providing services to taxonomists for standard genome sequencing and annotation.</title>
        <authorList>
            <consortium name="The Broad Institute Genomics Platform"/>
            <consortium name="The Broad Institute Genome Sequencing Center for Infectious Disease"/>
            <person name="Wu L."/>
            <person name="Ma J."/>
        </authorList>
    </citation>
    <scope>NUCLEOTIDE SEQUENCE [LARGE SCALE GENOMIC DNA]</scope>
    <source>
        <strain evidence="9">CCUG 39402</strain>
    </source>
</reference>
<dbReference type="CDD" id="cd17324">
    <property type="entry name" value="MFS_NepI_like"/>
    <property type="match status" value="1"/>
</dbReference>
<feature type="transmembrane region" description="Helical" evidence="6">
    <location>
        <begin position="83"/>
        <end position="102"/>
    </location>
</feature>